<sequence>MKQIKVLGSGCTKCTKTAELIDKLAQESGVHVNVTKETDPQVIMGYGVMSTPAVVIDEQLVHSGSIPHRDQVQTWLTQE</sequence>
<comment type="caution">
    <text evidence="2">The sequence shown here is derived from an EMBL/GenBank/DDBJ whole genome shotgun (WGS) entry which is preliminary data.</text>
</comment>
<dbReference type="PANTHER" id="PTHR36450:SF1">
    <property type="entry name" value="THIOREDOXIN"/>
    <property type="match status" value="1"/>
</dbReference>
<proteinExistence type="predicted"/>
<feature type="domain" description="Thioredoxin-like fold" evidence="1">
    <location>
        <begin position="3"/>
        <end position="76"/>
    </location>
</feature>
<dbReference type="RefSeq" id="WP_067986519.1">
    <property type="nucleotide sequence ID" value="NZ_CAXBCE010000005.1"/>
</dbReference>
<dbReference type="InterPro" id="IPR005243">
    <property type="entry name" value="THIRX-like_proc"/>
</dbReference>
<dbReference type="SUPFAM" id="SSF52833">
    <property type="entry name" value="Thioredoxin-like"/>
    <property type="match status" value="1"/>
</dbReference>
<organism evidence="2 3">
    <name type="scientific">Neptuniibacter pectenicola</name>
    <dbReference type="NCBI Taxonomy" id="1806669"/>
    <lineage>
        <taxon>Bacteria</taxon>
        <taxon>Pseudomonadati</taxon>
        <taxon>Pseudomonadota</taxon>
        <taxon>Gammaproteobacteria</taxon>
        <taxon>Oceanospirillales</taxon>
        <taxon>Oceanospirillaceae</taxon>
        <taxon>Neptuniibacter</taxon>
    </lineage>
</organism>
<evidence type="ECO:0000313" key="3">
    <source>
        <dbReference type="Proteomes" id="UP001449225"/>
    </source>
</evidence>
<dbReference type="Pfam" id="PF13192">
    <property type="entry name" value="Thioredoxin_3"/>
    <property type="match status" value="1"/>
</dbReference>
<keyword evidence="3" id="KW-1185">Reference proteome</keyword>
<dbReference type="InterPro" id="IPR036249">
    <property type="entry name" value="Thioredoxin-like_sf"/>
</dbReference>
<dbReference type="Proteomes" id="UP001449225">
    <property type="component" value="Unassembled WGS sequence"/>
</dbReference>
<reference evidence="2 3" key="1">
    <citation type="submission" date="2024-03" db="EMBL/GenBank/DDBJ databases">
        <title>Community enrichment and isolation of bacterial strains for fucoidan degradation.</title>
        <authorList>
            <person name="Sichert A."/>
        </authorList>
    </citation>
    <scope>NUCLEOTIDE SEQUENCE [LARGE SCALE GENOMIC DNA]</scope>
    <source>
        <strain evidence="2 3">AS76</strain>
    </source>
</reference>
<dbReference type="InterPro" id="IPR012336">
    <property type="entry name" value="Thioredoxin-like_fold"/>
</dbReference>
<accession>A0ABU9TQ91</accession>
<dbReference type="EMBL" id="JBBMRA010000003">
    <property type="protein sequence ID" value="MEM5535762.1"/>
    <property type="molecule type" value="Genomic_DNA"/>
</dbReference>
<evidence type="ECO:0000313" key="2">
    <source>
        <dbReference type="EMBL" id="MEM5535762.1"/>
    </source>
</evidence>
<dbReference type="NCBIfam" id="TIGR00412">
    <property type="entry name" value="redox_disulf_2"/>
    <property type="match status" value="1"/>
</dbReference>
<dbReference type="PANTHER" id="PTHR36450">
    <property type="entry name" value="THIOREDOXIN"/>
    <property type="match status" value="1"/>
</dbReference>
<evidence type="ECO:0000259" key="1">
    <source>
        <dbReference type="Pfam" id="PF13192"/>
    </source>
</evidence>
<protein>
    <submittedName>
        <fullName evidence="2">Thioredoxin family protein</fullName>
    </submittedName>
</protein>
<name>A0ABU9TQ91_9GAMM</name>
<gene>
    <name evidence="2" type="ORF">WNY58_05075</name>
</gene>
<dbReference type="Gene3D" id="3.40.30.10">
    <property type="entry name" value="Glutaredoxin"/>
    <property type="match status" value="1"/>
</dbReference>
<dbReference type="PIRSF" id="PIRSF037031">
    <property type="entry name" value="Redox_disulphide_2"/>
    <property type="match status" value="1"/>
</dbReference>